<keyword evidence="1" id="KW-0812">Transmembrane</keyword>
<keyword evidence="1" id="KW-0472">Membrane</keyword>
<feature type="transmembrane region" description="Helical" evidence="1">
    <location>
        <begin position="40"/>
        <end position="61"/>
    </location>
</feature>
<reference evidence="2 3" key="1">
    <citation type="submission" date="2024-03" db="EMBL/GenBank/DDBJ databases">
        <title>The Genome Sequence of Enterococcus sp. DIV2402.</title>
        <authorList>
            <consortium name="The Broad Institute Genomics Platform"/>
            <consortium name="The Broad Institute Microbial Omics Core"/>
            <consortium name="The Broad Institute Genomic Center for Infectious Diseases"/>
            <person name="Earl A."/>
            <person name="Manson A."/>
            <person name="Gilmore M."/>
            <person name="Schwartman J."/>
            <person name="Shea T."/>
            <person name="Abouelleil A."/>
            <person name="Cao P."/>
            <person name="Chapman S."/>
            <person name="Cusick C."/>
            <person name="Young S."/>
            <person name="Neafsey D."/>
            <person name="Nusbaum C."/>
            <person name="Birren B."/>
        </authorList>
    </citation>
    <scope>NUCLEOTIDE SEQUENCE [LARGE SCALE GENOMIC DNA]</scope>
    <source>
        <strain evidence="2 3">DIV2402</strain>
    </source>
</reference>
<keyword evidence="3" id="KW-1185">Reference proteome</keyword>
<gene>
    <name evidence="2" type="ORF">DOK78_001903</name>
</gene>
<keyword evidence="1" id="KW-1133">Transmembrane helix</keyword>
<organism evidence="2 3">
    <name type="scientific">Candidatus Enterococcus lowellii</name>
    <dbReference type="NCBI Taxonomy" id="2230877"/>
    <lineage>
        <taxon>Bacteria</taxon>
        <taxon>Bacillati</taxon>
        <taxon>Bacillota</taxon>
        <taxon>Bacilli</taxon>
        <taxon>Lactobacillales</taxon>
        <taxon>Enterococcaceae</taxon>
        <taxon>Enterococcus</taxon>
    </lineage>
</organism>
<dbReference type="RefSeq" id="WP_339076096.1">
    <property type="nucleotide sequence ID" value="NZ_CP147251.1"/>
</dbReference>
<proteinExistence type="predicted"/>
<evidence type="ECO:0000313" key="2">
    <source>
        <dbReference type="EMBL" id="WYJ77265.1"/>
    </source>
</evidence>
<dbReference type="Proteomes" id="UP000664701">
    <property type="component" value="Chromosome"/>
</dbReference>
<protein>
    <submittedName>
        <fullName evidence="2">Uncharacterized protein</fullName>
    </submittedName>
</protein>
<sequence>MYPLKTIKMIAETILFQLQESWIEFGYAVNANRKKTLIRIVITAVLMGALTLAMLTASPMIRKAQIDQLIINELPTEQIIPFSYEQGDREIKNKAAISVMFTKPNGEQYDDVMALLSEKSDELNRKFYYYPIVYDADVLKQQYNVEPDKVTFIFFQNGVEKNRFTLDSLEDAEQDLVPELNRLPMFNIQAAEKEDN</sequence>
<evidence type="ECO:0000313" key="3">
    <source>
        <dbReference type="Proteomes" id="UP000664701"/>
    </source>
</evidence>
<evidence type="ECO:0000256" key="1">
    <source>
        <dbReference type="SAM" id="Phobius"/>
    </source>
</evidence>
<accession>A0ABZ2SNA3</accession>
<name>A0ABZ2SNA3_9ENTE</name>
<dbReference type="EMBL" id="CP147251">
    <property type="protein sequence ID" value="WYJ77265.1"/>
    <property type="molecule type" value="Genomic_DNA"/>
</dbReference>